<evidence type="ECO:0000313" key="27">
    <source>
        <dbReference type="Proteomes" id="UP000500882"/>
    </source>
</evidence>
<evidence type="ECO:0000313" key="24">
    <source>
        <dbReference type="Proteomes" id="UP000440614"/>
    </source>
</evidence>
<reference evidence="20 21" key="2">
    <citation type="submission" date="2018-08" db="EMBL/GenBank/DDBJ databases">
        <title>A genome reference for cultivated species of the human gut microbiota.</title>
        <authorList>
            <person name="Zou Y."/>
            <person name="Xue W."/>
            <person name="Luo G."/>
        </authorList>
    </citation>
    <scope>NUCLEOTIDE SEQUENCE [LARGE SCALE GENOMIC DNA]</scope>
    <source>
        <strain evidence="14 20">AF37-12</strain>
        <strain evidence="13 21">AM30-26</strain>
    </source>
</reference>
<protein>
    <submittedName>
        <fullName evidence="9">DUF4488 domain-containing protein</fullName>
    </submittedName>
</protein>
<dbReference type="EMBL" id="AP022660">
    <property type="protein sequence ID" value="BCA48424.1"/>
    <property type="molecule type" value="Genomic_DNA"/>
</dbReference>
<dbReference type="KEGG" id="btho:Btheta7330_00465"/>
<dbReference type="EMBL" id="WCSB01000001">
    <property type="protein sequence ID" value="KAB4455662.1"/>
    <property type="molecule type" value="Genomic_DNA"/>
</dbReference>
<dbReference type="OMA" id="NILEFEM"/>
<feature type="signal peptide" evidence="1">
    <location>
        <begin position="1"/>
        <end position="22"/>
    </location>
</feature>
<evidence type="ECO:0000313" key="21">
    <source>
        <dbReference type="Proteomes" id="UP000284785"/>
    </source>
</evidence>
<evidence type="ECO:0000313" key="28">
    <source>
        <dbReference type="Proteomes" id="UP001156218"/>
    </source>
</evidence>
<accession>A0A0P0FGE1</accession>
<dbReference type="EMBL" id="CZBI01000001">
    <property type="protein sequence ID" value="CUP26908.1"/>
    <property type="molecule type" value="Genomic_DNA"/>
</dbReference>
<dbReference type="Proteomes" id="UP000436858">
    <property type="component" value="Unassembled WGS sequence"/>
</dbReference>
<reference evidence="18 19" key="1">
    <citation type="submission" date="2015-09" db="EMBL/GenBank/DDBJ databases">
        <authorList>
            <consortium name="Pathogen Informatics"/>
        </authorList>
    </citation>
    <scope>NUCLEOTIDE SEQUENCE [LARGE SCALE GENOMIC DNA]</scope>
    <source>
        <strain evidence="4 19">2789STDY5834899</strain>
        <strain evidence="5 18">2789STDY5834945</strain>
    </source>
</reference>
<evidence type="ECO:0000313" key="11">
    <source>
        <dbReference type="EMBL" id="MBS5412670.1"/>
    </source>
</evidence>
<evidence type="ECO:0000313" key="6">
    <source>
        <dbReference type="EMBL" id="KAB4306601.1"/>
    </source>
</evidence>
<name>A0A0P0FGE1_BACT4</name>
<gene>
    <name evidence="3" type="ORF">BatF92_03660</name>
    <name evidence="14" type="ORF">DW011_20960</name>
    <name evidence="13" type="ORF">DW780_26230</name>
    <name evidence="4" type="ORF">ERS852511_01113</name>
    <name evidence="5" type="ORF">ERS852557_00045</name>
    <name evidence="9" type="ORF">GAN59_07565</name>
    <name evidence="7" type="ORF">GAN75_16630</name>
    <name evidence="10" type="ORF">GAN91_01560</name>
    <name evidence="8" type="ORF">GAN93_01390</name>
    <name evidence="6" type="ORF">GAO51_23270</name>
    <name evidence="11" type="ORF">KHY35_18500</name>
    <name evidence="16" type="ORF">KQP59_06740</name>
    <name evidence="15" type="ORF">KQP68_22770</name>
    <name evidence="17" type="ORF">KQP74_24380</name>
    <name evidence="12" type="ORF">PO127_27845</name>
</gene>
<evidence type="ECO:0000256" key="1">
    <source>
        <dbReference type="SAM" id="SignalP"/>
    </source>
</evidence>
<evidence type="ECO:0000313" key="18">
    <source>
        <dbReference type="Proteomes" id="UP000095541"/>
    </source>
</evidence>
<evidence type="ECO:0000313" key="12">
    <source>
        <dbReference type="EMBL" id="MDC2239554.1"/>
    </source>
</evidence>
<accession>C6IM25</accession>
<dbReference type="EMBL" id="JAQNVG010000116">
    <property type="protein sequence ID" value="MDC2239554.1"/>
    <property type="molecule type" value="Genomic_DNA"/>
</dbReference>
<dbReference type="Proteomes" id="UP000436825">
    <property type="component" value="Unassembled WGS sequence"/>
</dbReference>
<proteinExistence type="predicted"/>
<reference evidence="12" key="7">
    <citation type="submission" date="2022-10" db="EMBL/GenBank/DDBJ databases">
        <title>Human gut microbiome strain richness.</title>
        <authorList>
            <person name="Chen-Liaw A."/>
        </authorList>
    </citation>
    <scope>NUCLEOTIDE SEQUENCE</scope>
    <source>
        <strain evidence="12">1001283st1_A3_1001283B150304_161114</strain>
    </source>
</reference>
<evidence type="ECO:0000313" key="16">
    <source>
        <dbReference type="EMBL" id="UYU72793.1"/>
    </source>
</evidence>
<evidence type="ECO:0000313" key="20">
    <source>
        <dbReference type="Proteomes" id="UP000283616"/>
    </source>
</evidence>
<evidence type="ECO:0000313" key="7">
    <source>
        <dbReference type="EMBL" id="KAB4454495.1"/>
    </source>
</evidence>
<sequence length="163" mass="18854">MKKLYFFTMLSIMLLAVTGATAQKKTKFKPADLKGIWQLCHYVSESPDVPGSLKPSNTFKVLSDDGRIVNFTIIPGSDAIITGYGTYKQLTDDSYKESIEKNIHLPMLDNQDNILEFEIKDNDYLHLKYFIKNDLNGNELNAWYYETWKRVEMPAKFPEDIVR</sequence>
<reference evidence="22 23" key="3">
    <citation type="journal article" date="2019" name="Nat. Med.">
        <title>A library of human gut bacterial isolates paired with longitudinal multiomics data enables mechanistic microbiome research.</title>
        <authorList>
            <person name="Poyet M."/>
            <person name="Groussin M."/>
            <person name="Gibbons S.M."/>
            <person name="Avila-Pacheco J."/>
            <person name="Jiang X."/>
            <person name="Kearney S.M."/>
            <person name="Perrotta A.R."/>
            <person name="Berdy B."/>
            <person name="Zhao S."/>
            <person name="Lieberman T.D."/>
            <person name="Swanson P.K."/>
            <person name="Smith M."/>
            <person name="Roesemann S."/>
            <person name="Alexander J.E."/>
            <person name="Rich S.A."/>
            <person name="Livny J."/>
            <person name="Vlamakis H."/>
            <person name="Clish C."/>
            <person name="Bullock K."/>
            <person name="Deik A."/>
            <person name="Scott J."/>
            <person name="Pierce K.A."/>
            <person name="Xavier R.J."/>
            <person name="Alm E.J."/>
        </authorList>
    </citation>
    <scope>NUCLEOTIDE SEQUENCE [LARGE SCALE GENOMIC DNA]</scope>
    <source>
        <strain evidence="9 26">BIOML-A156</strain>
        <strain evidence="7 22">BIOML-A160</strain>
        <strain evidence="10 23">BIOML-A162</strain>
        <strain evidence="8 25">BIOML-A165</strain>
        <strain evidence="6 24">BIOML-A188</strain>
    </source>
</reference>
<dbReference type="InterPro" id="IPR027991">
    <property type="entry name" value="DUF4488"/>
</dbReference>
<dbReference type="Proteomes" id="UP000488521">
    <property type="component" value="Unassembled WGS sequence"/>
</dbReference>
<evidence type="ECO:0000313" key="4">
    <source>
        <dbReference type="EMBL" id="CUP08638.1"/>
    </source>
</evidence>
<dbReference type="CDD" id="cd19435">
    <property type="entry name" value="lipocalin_Bacteroides"/>
    <property type="match status" value="1"/>
</dbReference>
<evidence type="ECO:0000313" key="17">
    <source>
        <dbReference type="EMBL" id="UYU91018.1"/>
    </source>
</evidence>
<dbReference type="PATRIC" id="fig|818.23.peg.467"/>
<dbReference type="Proteomes" id="UP000283616">
    <property type="component" value="Unassembled WGS sequence"/>
</dbReference>
<evidence type="ECO:0000313" key="22">
    <source>
        <dbReference type="Proteomes" id="UP000436825"/>
    </source>
</evidence>
<evidence type="ECO:0000259" key="2">
    <source>
        <dbReference type="Pfam" id="PF14869"/>
    </source>
</evidence>
<reference evidence="3 27" key="4">
    <citation type="submission" date="2020-02" db="EMBL/GenBank/DDBJ databases">
        <title>Whole-genome sequencing and comparative analysis of the genomes of Bacteroides thetaiotaomicron and Escherichia coli isolated from a healthy resident in Vietnam.</title>
        <authorList>
            <person name="Mohsin M."/>
            <person name="Tanaka K."/>
            <person name="Kawahara R."/>
            <person name="Kondo S."/>
            <person name="Noguchi H."/>
            <person name="Motooka D."/>
            <person name="Nakamura S."/>
            <person name="Khong D.T."/>
            <person name="Nguyen T.N."/>
            <person name="Tran H.T."/>
            <person name="Yamamoto Y."/>
        </authorList>
    </citation>
    <scope>NUCLEOTIDE SEQUENCE [LARGE SCALE GENOMIC DNA]</scope>
    <source>
        <strain evidence="3 27">F9-2</strain>
    </source>
</reference>
<dbReference type="Proteomes" id="UP001162960">
    <property type="component" value="Chromosome"/>
</dbReference>
<reference evidence="11" key="5">
    <citation type="submission" date="2021-02" db="EMBL/GenBank/DDBJ databases">
        <title>Infant gut strain persistence is associated with maternal origin, phylogeny, and functional potential including surface adhesion and iron acquisition.</title>
        <authorList>
            <person name="Lou Y.C."/>
        </authorList>
    </citation>
    <scope>NUCLEOTIDE SEQUENCE</scope>
    <source>
        <strain evidence="11">L3_082_243G1_dasL3_082_243G1_maxbin2.maxbin.015s ta_sub</strain>
    </source>
</reference>
<evidence type="ECO:0000313" key="25">
    <source>
        <dbReference type="Proteomes" id="UP000460317"/>
    </source>
</evidence>
<dbReference type="EMBL" id="WCSY01000028">
    <property type="protein sequence ID" value="KAB4306601.1"/>
    <property type="molecule type" value="Genomic_DNA"/>
</dbReference>
<dbReference type="EMBL" id="WCRW01000011">
    <property type="protein sequence ID" value="KAB4454495.1"/>
    <property type="molecule type" value="Genomic_DNA"/>
</dbReference>
<evidence type="ECO:0000313" key="19">
    <source>
        <dbReference type="Proteomes" id="UP000095576"/>
    </source>
</evidence>
<evidence type="ECO:0000313" key="9">
    <source>
        <dbReference type="EMBL" id="KAB4477022.1"/>
    </source>
</evidence>
<dbReference type="EMBL" id="JAGZEE010000035">
    <property type="protein sequence ID" value="MBS5412670.1"/>
    <property type="molecule type" value="Genomic_DNA"/>
</dbReference>
<dbReference type="EMBL" id="CP083680">
    <property type="protein sequence ID" value="UYU66344.1"/>
    <property type="molecule type" value="Genomic_DNA"/>
</dbReference>
<evidence type="ECO:0000313" key="23">
    <source>
        <dbReference type="Proteomes" id="UP000436858"/>
    </source>
</evidence>
<evidence type="ECO:0000313" key="10">
    <source>
        <dbReference type="EMBL" id="KAB4488112.1"/>
    </source>
</evidence>
<feature type="domain" description="DUF4488" evidence="2">
    <location>
        <begin position="32"/>
        <end position="159"/>
    </location>
</feature>
<dbReference type="EMBL" id="QSJP01000039">
    <property type="protein sequence ID" value="RHD80227.1"/>
    <property type="molecule type" value="Genomic_DNA"/>
</dbReference>
<dbReference type="Proteomes" id="UP001156218">
    <property type="component" value="Chromosome"/>
</dbReference>
<evidence type="ECO:0000313" key="15">
    <source>
        <dbReference type="EMBL" id="UYU66344.1"/>
    </source>
</evidence>
<dbReference type="Proteomes" id="UP001156216">
    <property type="component" value="Chromosome"/>
</dbReference>
<dbReference type="Proteomes" id="UP000284785">
    <property type="component" value="Unassembled WGS sequence"/>
</dbReference>
<dbReference type="DNASU" id="1075016"/>
<dbReference type="Pfam" id="PF14869">
    <property type="entry name" value="DUF4488"/>
    <property type="match status" value="1"/>
</dbReference>
<keyword evidence="1" id="KW-0732">Signal</keyword>
<evidence type="ECO:0000313" key="3">
    <source>
        <dbReference type="EMBL" id="BCA48424.1"/>
    </source>
</evidence>
<dbReference type="EMBL" id="WCRS01000003">
    <property type="protein sequence ID" value="KAB4477022.1"/>
    <property type="molecule type" value="Genomic_DNA"/>
</dbReference>
<dbReference type="Proteomes" id="UP000095576">
    <property type="component" value="Unassembled WGS sequence"/>
</dbReference>
<evidence type="ECO:0000313" key="8">
    <source>
        <dbReference type="EMBL" id="KAB4455662.1"/>
    </source>
</evidence>
<dbReference type="Proteomes" id="UP000782901">
    <property type="component" value="Unassembled WGS sequence"/>
</dbReference>
<dbReference type="EMBL" id="CP083685">
    <property type="protein sequence ID" value="UYU91018.1"/>
    <property type="molecule type" value="Genomic_DNA"/>
</dbReference>
<reference evidence="15 28" key="6">
    <citation type="submission" date="2021-06" db="EMBL/GenBank/DDBJ databases">
        <title>Interrogation of the integrated mobile genetic elements in gut-associated Bacteroides with a consensus prediction approach.</title>
        <authorList>
            <person name="Campbell D.E."/>
            <person name="Leigh J.R."/>
            <person name="Kim T."/>
            <person name="England W."/>
            <person name="Whitaker R.J."/>
            <person name="Degnan P.H."/>
        </authorList>
    </citation>
    <scope>NUCLEOTIDE SEQUENCE</scope>
    <source>
        <strain evidence="17">VPI-3443</strain>
        <strain evidence="16">VPI-BTDOT2</strain>
        <strain evidence="15 28">WAL8669</strain>
    </source>
</reference>
<dbReference type="EMBL" id="WCRY01000001">
    <property type="protein sequence ID" value="KAB4488112.1"/>
    <property type="molecule type" value="Genomic_DNA"/>
</dbReference>
<feature type="chain" id="PRO_5002966612" evidence="1">
    <location>
        <begin position="23"/>
        <end position="163"/>
    </location>
</feature>
<dbReference type="RefSeq" id="WP_008760799.1">
    <property type="nucleotide sequence ID" value="NZ_AP022660.1"/>
</dbReference>
<dbReference type="Gene3D" id="2.40.128.490">
    <property type="entry name" value="Uncharacterised protein PF14869, DUF4488"/>
    <property type="match status" value="1"/>
</dbReference>
<dbReference type="AlphaFoldDB" id="A0A0P0FGE1"/>
<dbReference type="Proteomes" id="UP000440614">
    <property type="component" value="Unassembled WGS sequence"/>
</dbReference>
<organism evidence="9 26">
    <name type="scientific">Bacteroides thetaiotaomicron</name>
    <dbReference type="NCBI Taxonomy" id="818"/>
    <lineage>
        <taxon>Bacteria</taxon>
        <taxon>Pseudomonadati</taxon>
        <taxon>Bacteroidota</taxon>
        <taxon>Bacteroidia</taxon>
        <taxon>Bacteroidales</taxon>
        <taxon>Bacteroidaceae</taxon>
        <taxon>Bacteroides</taxon>
    </lineage>
</organism>
<dbReference type="GeneID" id="60925049"/>
<evidence type="ECO:0000313" key="13">
    <source>
        <dbReference type="EMBL" id="RHD80227.1"/>
    </source>
</evidence>
<dbReference type="EMBL" id="CP083681">
    <property type="protein sequence ID" value="UYU72793.1"/>
    <property type="molecule type" value="Genomic_DNA"/>
</dbReference>
<dbReference type="Proteomes" id="UP000500882">
    <property type="component" value="Chromosome"/>
</dbReference>
<dbReference type="Proteomes" id="UP000095541">
    <property type="component" value="Unassembled WGS sequence"/>
</dbReference>
<evidence type="ECO:0000313" key="14">
    <source>
        <dbReference type="EMBL" id="RHL54164.1"/>
    </source>
</evidence>
<dbReference type="EMBL" id="QROV01000030">
    <property type="protein sequence ID" value="RHL54164.1"/>
    <property type="molecule type" value="Genomic_DNA"/>
</dbReference>
<evidence type="ECO:0000313" key="5">
    <source>
        <dbReference type="EMBL" id="CUP26908.1"/>
    </source>
</evidence>
<evidence type="ECO:0000313" key="26">
    <source>
        <dbReference type="Proteomes" id="UP000488521"/>
    </source>
</evidence>
<dbReference type="EMBL" id="CZAP01000002">
    <property type="protein sequence ID" value="CUP08638.1"/>
    <property type="molecule type" value="Genomic_DNA"/>
</dbReference>
<dbReference type="Proteomes" id="UP000460317">
    <property type="component" value="Unassembled WGS sequence"/>
</dbReference>
<dbReference type="Proteomes" id="UP001217776">
    <property type="component" value="Unassembled WGS sequence"/>
</dbReference>